<protein>
    <recommendedName>
        <fullName evidence="2">MYM-type domain-containing protein</fullName>
    </recommendedName>
</protein>
<evidence type="ECO:0000313" key="1">
    <source>
        <dbReference type="EMBL" id="QHT09148.1"/>
    </source>
</evidence>
<dbReference type="AlphaFoldDB" id="A0A6C0CXB3"/>
<accession>A0A6C0CXB3</accession>
<dbReference type="EMBL" id="MN739508">
    <property type="protein sequence ID" value="QHT09148.1"/>
    <property type="molecule type" value="Genomic_DNA"/>
</dbReference>
<proteinExistence type="predicted"/>
<organism evidence="1">
    <name type="scientific">viral metagenome</name>
    <dbReference type="NCBI Taxonomy" id="1070528"/>
    <lineage>
        <taxon>unclassified sequences</taxon>
        <taxon>metagenomes</taxon>
        <taxon>organismal metagenomes</taxon>
    </lineage>
</organism>
<sequence length="223" mass="26092">MNKTNTKEKKKRGRKPKNNVIVNDNPVFETHNNEYIIKLNSVNIHNNQNIDNIGENDYCHQNSIITNNISELCWNCCEKLNSNNIYGIPIIYKNKIFYTYGDFCSFECGLRYIKDNFDSNKFLEISSYTNLYKKEILNNDDIINIAPHRLLLKKFGGNLSIDEYRSNNIKYGNNILNIPIGTQLYHTFEENKEILDSNNDNSDLRLYRTKTKTNSDIKSILNL</sequence>
<reference evidence="1" key="1">
    <citation type="journal article" date="2020" name="Nature">
        <title>Giant virus diversity and host interactions through global metagenomics.</title>
        <authorList>
            <person name="Schulz F."/>
            <person name="Roux S."/>
            <person name="Paez-Espino D."/>
            <person name="Jungbluth S."/>
            <person name="Walsh D.A."/>
            <person name="Denef V.J."/>
            <person name="McMahon K.D."/>
            <person name="Konstantinidis K.T."/>
            <person name="Eloe-Fadrosh E.A."/>
            <person name="Kyrpides N.C."/>
            <person name="Woyke T."/>
        </authorList>
    </citation>
    <scope>NUCLEOTIDE SEQUENCE</scope>
    <source>
        <strain evidence="1">GVMAG-M-3300023110-24</strain>
    </source>
</reference>
<name>A0A6C0CXB3_9ZZZZ</name>
<evidence type="ECO:0008006" key="2">
    <source>
        <dbReference type="Google" id="ProtNLM"/>
    </source>
</evidence>